<feature type="transmembrane region" description="Helical" evidence="5">
    <location>
        <begin position="204"/>
        <end position="228"/>
    </location>
</feature>
<gene>
    <name evidence="6" type="ORF">AW736_22360</name>
</gene>
<proteinExistence type="predicted"/>
<reference evidence="6 7" key="1">
    <citation type="submission" date="2016-01" db="EMBL/GenBank/DDBJ databases">
        <title>High potential of lignocellulose degradation of a new Verrucomicrobia species.</title>
        <authorList>
            <person name="Wang Y."/>
            <person name="Shi Y."/>
            <person name="Qiu Z."/>
            <person name="Liu S."/>
            <person name="Yang H."/>
        </authorList>
    </citation>
    <scope>NUCLEOTIDE SEQUENCE [LARGE SCALE GENOMIC DNA]</scope>
    <source>
        <strain evidence="6 7">TSB47</strain>
    </source>
</reference>
<dbReference type="Proteomes" id="UP000078486">
    <property type="component" value="Unassembled WGS sequence"/>
</dbReference>
<keyword evidence="6" id="KW-0378">Hydrolase</keyword>
<evidence type="ECO:0000256" key="5">
    <source>
        <dbReference type="SAM" id="Phobius"/>
    </source>
</evidence>
<feature type="transmembrane region" description="Helical" evidence="5">
    <location>
        <begin position="36"/>
        <end position="54"/>
    </location>
</feature>
<dbReference type="PANTHER" id="PTHR30249:SF16">
    <property type="entry name" value="INNER MEMBRANE PROTEIN"/>
    <property type="match status" value="1"/>
</dbReference>
<keyword evidence="3 5" id="KW-1133">Transmembrane helix</keyword>
<evidence type="ECO:0000256" key="3">
    <source>
        <dbReference type="ARBA" id="ARBA00022989"/>
    </source>
</evidence>
<dbReference type="EMBL" id="LRRQ01000167">
    <property type="protein sequence ID" value="OAM87657.1"/>
    <property type="molecule type" value="Genomic_DNA"/>
</dbReference>
<comment type="caution">
    <text evidence="6">The sequence shown here is derived from an EMBL/GenBank/DDBJ whole genome shotgun (WGS) entry which is preliminary data.</text>
</comment>
<evidence type="ECO:0000256" key="4">
    <source>
        <dbReference type="ARBA" id="ARBA00023136"/>
    </source>
</evidence>
<keyword evidence="2 5" id="KW-0812">Transmembrane</keyword>
<evidence type="ECO:0000256" key="1">
    <source>
        <dbReference type="ARBA" id="ARBA00004141"/>
    </source>
</evidence>
<accession>A0A178IER2</accession>
<dbReference type="STRING" id="1184151.AW736_22360"/>
<organism evidence="6 7">
    <name type="scientific">Termitidicoccus mucosus</name>
    <dbReference type="NCBI Taxonomy" id="1184151"/>
    <lineage>
        <taxon>Bacteria</taxon>
        <taxon>Pseudomonadati</taxon>
        <taxon>Verrucomicrobiota</taxon>
        <taxon>Opitutia</taxon>
        <taxon>Opitutales</taxon>
        <taxon>Opitutaceae</taxon>
        <taxon>Termitidicoccus</taxon>
    </lineage>
</organism>
<evidence type="ECO:0000256" key="2">
    <source>
        <dbReference type="ARBA" id="ARBA00022692"/>
    </source>
</evidence>
<dbReference type="PANTHER" id="PTHR30249">
    <property type="entry name" value="PUTATIVE SEROTONIN TRANSPORTER"/>
    <property type="match status" value="1"/>
</dbReference>
<dbReference type="OrthoDB" id="9811701at2"/>
<evidence type="ECO:0000313" key="6">
    <source>
        <dbReference type="EMBL" id="OAM87657.1"/>
    </source>
</evidence>
<dbReference type="GO" id="GO:0016787">
    <property type="term" value="F:hydrolase activity"/>
    <property type="evidence" value="ECO:0007669"/>
    <property type="project" value="UniProtKB-KW"/>
</dbReference>
<keyword evidence="7" id="KW-1185">Reference proteome</keyword>
<dbReference type="Pfam" id="PF04172">
    <property type="entry name" value="LrgB"/>
    <property type="match status" value="1"/>
</dbReference>
<keyword evidence="4 5" id="KW-0472">Membrane</keyword>
<dbReference type="GO" id="GO:0016020">
    <property type="term" value="C:membrane"/>
    <property type="evidence" value="ECO:0007669"/>
    <property type="project" value="UniProtKB-SubCell"/>
</dbReference>
<dbReference type="RefSeq" id="WP_068772526.1">
    <property type="nucleotide sequence ID" value="NZ_CP109796.1"/>
</dbReference>
<protein>
    <submittedName>
        <fullName evidence="6">Murein hydrolase effector protein LrgB</fullName>
    </submittedName>
</protein>
<dbReference type="AlphaFoldDB" id="A0A178IER2"/>
<name>A0A178IER2_9BACT</name>
<dbReference type="InterPro" id="IPR007300">
    <property type="entry name" value="CidB/LrgB"/>
</dbReference>
<feature type="transmembrane region" description="Helical" evidence="5">
    <location>
        <begin position="60"/>
        <end position="80"/>
    </location>
</feature>
<sequence>MHDWAGPVFWAAATLGVYGFARWLDRRRRRWWTSPLLVTWVTCGALIILFHTTWREYLRGTHWLVTLLGPATVAFALPIYEQRALIRRHAGTLALGVLTGSVIAAGSGWVLANLLHLSPALRMSLLPRSVTTPLAMATSESIGGIPGLTASFTAITGLFGAAVGETVIACLPLRTAFARGALFGMGAHGAGVAKARELGHEEGAIAGLVMVVAGLVNVLGATVIMAFLR</sequence>
<feature type="transmembrane region" description="Helical" evidence="5">
    <location>
        <begin position="92"/>
        <end position="112"/>
    </location>
</feature>
<evidence type="ECO:0000313" key="7">
    <source>
        <dbReference type="Proteomes" id="UP000078486"/>
    </source>
</evidence>
<feature type="transmembrane region" description="Helical" evidence="5">
    <location>
        <begin position="6"/>
        <end position="24"/>
    </location>
</feature>
<comment type="subcellular location">
    <subcellularLocation>
        <location evidence="1">Membrane</location>
        <topology evidence="1">Multi-pass membrane protein</topology>
    </subcellularLocation>
</comment>